<keyword evidence="2 4" id="KW-0863">Zinc-finger</keyword>
<feature type="compositionally biased region" description="Polar residues" evidence="6">
    <location>
        <begin position="277"/>
        <end position="294"/>
    </location>
</feature>
<dbReference type="PROSITE" id="PS00518">
    <property type="entry name" value="ZF_RING_1"/>
    <property type="match status" value="1"/>
</dbReference>
<dbReference type="Pfam" id="PF14634">
    <property type="entry name" value="zf-RING_5"/>
    <property type="match status" value="1"/>
</dbReference>
<dbReference type="InterPro" id="IPR042448">
    <property type="entry name" value="CCNB1IP1"/>
</dbReference>
<evidence type="ECO:0000256" key="1">
    <source>
        <dbReference type="ARBA" id="ARBA00022723"/>
    </source>
</evidence>
<gene>
    <name evidence="8" type="ORF">B5807_09445</name>
</gene>
<dbReference type="PANTHER" id="PTHR14305">
    <property type="entry name" value="E3 UBIQUITIN-PROTEIN LIGASE CCNB1IP1"/>
    <property type="match status" value="1"/>
</dbReference>
<proteinExistence type="predicted"/>
<keyword evidence="1" id="KW-0479">Metal-binding</keyword>
<accession>A0A1Y2LNP3</accession>
<evidence type="ECO:0000259" key="7">
    <source>
        <dbReference type="PROSITE" id="PS50089"/>
    </source>
</evidence>
<feature type="compositionally biased region" description="Low complexity" evidence="6">
    <location>
        <begin position="240"/>
        <end position="249"/>
    </location>
</feature>
<feature type="coiled-coil region" evidence="5">
    <location>
        <begin position="130"/>
        <end position="185"/>
    </location>
</feature>
<keyword evidence="5" id="KW-0175">Coiled coil</keyword>
<protein>
    <recommendedName>
        <fullName evidence="7">RING-type domain-containing protein</fullName>
    </recommendedName>
</protein>
<dbReference type="PANTHER" id="PTHR14305:SF0">
    <property type="entry name" value="E3 UBIQUITIN-PROTEIN LIGASE CCNB1IP1"/>
    <property type="match status" value="1"/>
</dbReference>
<dbReference type="InParanoid" id="A0A1Y2LNP3"/>
<feature type="region of interest" description="Disordered" evidence="6">
    <location>
        <begin position="271"/>
        <end position="295"/>
    </location>
</feature>
<keyword evidence="9" id="KW-1185">Reference proteome</keyword>
<dbReference type="GO" id="GO:0000795">
    <property type="term" value="C:synaptonemal complex"/>
    <property type="evidence" value="ECO:0007669"/>
    <property type="project" value="InterPro"/>
</dbReference>
<evidence type="ECO:0000256" key="4">
    <source>
        <dbReference type="PROSITE-ProRule" id="PRU00175"/>
    </source>
</evidence>
<evidence type="ECO:0000313" key="9">
    <source>
        <dbReference type="Proteomes" id="UP000193240"/>
    </source>
</evidence>
<feature type="region of interest" description="Disordered" evidence="6">
    <location>
        <begin position="327"/>
        <end position="355"/>
    </location>
</feature>
<feature type="region of interest" description="Disordered" evidence="6">
    <location>
        <begin position="205"/>
        <end position="256"/>
    </location>
</feature>
<dbReference type="InterPro" id="IPR013083">
    <property type="entry name" value="Znf_RING/FYVE/PHD"/>
</dbReference>
<evidence type="ECO:0000313" key="8">
    <source>
        <dbReference type="EMBL" id="OSS45594.1"/>
    </source>
</evidence>
<dbReference type="Proteomes" id="UP000193240">
    <property type="component" value="Unassembled WGS sequence"/>
</dbReference>
<dbReference type="GO" id="GO:0007131">
    <property type="term" value="P:reciprocal meiotic recombination"/>
    <property type="evidence" value="ECO:0007669"/>
    <property type="project" value="InterPro"/>
</dbReference>
<dbReference type="SUPFAM" id="SSF57850">
    <property type="entry name" value="RING/U-box"/>
    <property type="match status" value="1"/>
</dbReference>
<dbReference type="GO" id="GO:0061630">
    <property type="term" value="F:ubiquitin protein ligase activity"/>
    <property type="evidence" value="ECO:0007669"/>
    <property type="project" value="InterPro"/>
</dbReference>
<sequence length="355" mass="38658">MDFVLRCNNLKCRTQLHDRAVVTTCSHVFCAKCADNTGLSRANNAHRNCPACDAPLQNPDDAVVADLRPSEDYKTSILSGLSPTVIMECASRALAFHSYQTAQEIIYQEHLAKGLTDKYNTLSHQMDQLIHDANSQIKVLQDKIQVQRADQADLIAKNSELGVQFKDKAKQYTQLKRTYDSLKQQQMQPHLAVAAGDEAEVTLRGHHQIDRIPGVRSRTDVYTRQSGSGQHSGGLHPHNRQGSGSSASSGHRRGGYGIGLGPVATYASHIQSRGHGLSSNTGQSAPTGTPQQSRLPVLGSVRQDPRFNVNNGPPFQASPMLQQRKIGEDGSARRFGNSVLGAPKASRRTGGPLQR</sequence>
<dbReference type="AlphaFoldDB" id="A0A1Y2LNP3"/>
<dbReference type="OMA" id="TYASHIQ"/>
<dbReference type="STRING" id="105696.A0A1Y2LNP3"/>
<evidence type="ECO:0000256" key="2">
    <source>
        <dbReference type="ARBA" id="ARBA00022771"/>
    </source>
</evidence>
<keyword evidence="3" id="KW-0862">Zinc</keyword>
<dbReference type="InterPro" id="IPR017907">
    <property type="entry name" value="Znf_RING_CS"/>
</dbReference>
<dbReference type="Gene3D" id="3.30.40.10">
    <property type="entry name" value="Zinc/RING finger domain, C3HC4 (zinc finger)"/>
    <property type="match status" value="1"/>
</dbReference>
<evidence type="ECO:0000256" key="3">
    <source>
        <dbReference type="ARBA" id="ARBA00022833"/>
    </source>
</evidence>
<reference evidence="8 9" key="1">
    <citation type="journal article" date="2017" name="Genome Announc.">
        <title>Genome sequence of the saprophytic ascomycete Epicoccum nigrum ICMP 19927 strain isolated from New Zealand.</title>
        <authorList>
            <person name="Fokin M."/>
            <person name="Fleetwood D."/>
            <person name="Weir B.S."/>
            <person name="Villas-Boas S.G."/>
        </authorList>
    </citation>
    <scope>NUCLEOTIDE SEQUENCE [LARGE SCALE GENOMIC DNA]</scope>
    <source>
        <strain evidence="8 9">ICMP 19927</strain>
    </source>
</reference>
<feature type="domain" description="RING-type" evidence="7">
    <location>
        <begin position="12"/>
        <end position="53"/>
    </location>
</feature>
<dbReference type="PROSITE" id="PS50089">
    <property type="entry name" value="ZF_RING_2"/>
    <property type="match status" value="1"/>
</dbReference>
<dbReference type="GO" id="GO:0008270">
    <property type="term" value="F:zinc ion binding"/>
    <property type="evidence" value="ECO:0007669"/>
    <property type="project" value="UniProtKB-KW"/>
</dbReference>
<dbReference type="EMBL" id="KZ107853">
    <property type="protein sequence ID" value="OSS45594.1"/>
    <property type="molecule type" value="Genomic_DNA"/>
</dbReference>
<dbReference type="InterPro" id="IPR001841">
    <property type="entry name" value="Znf_RING"/>
</dbReference>
<name>A0A1Y2LNP3_EPING</name>
<evidence type="ECO:0000256" key="6">
    <source>
        <dbReference type="SAM" id="MobiDB-lite"/>
    </source>
</evidence>
<evidence type="ECO:0000256" key="5">
    <source>
        <dbReference type="SAM" id="Coils"/>
    </source>
</evidence>
<organism evidence="8 9">
    <name type="scientific">Epicoccum nigrum</name>
    <name type="common">Soil fungus</name>
    <name type="synonym">Epicoccum purpurascens</name>
    <dbReference type="NCBI Taxonomy" id="105696"/>
    <lineage>
        <taxon>Eukaryota</taxon>
        <taxon>Fungi</taxon>
        <taxon>Dikarya</taxon>
        <taxon>Ascomycota</taxon>
        <taxon>Pezizomycotina</taxon>
        <taxon>Dothideomycetes</taxon>
        <taxon>Pleosporomycetidae</taxon>
        <taxon>Pleosporales</taxon>
        <taxon>Pleosporineae</taxon>
        <taxon>Didymellaceae</taxon>
        <taxon>Epicoccum</taxon>
    </lineage>
</organism>